<accession>A0A479ZNZ5</accession>
<dbReference type="SUPFAM" id="SSF55785">
    <property type="entry name" value="PYP-like sensor domain (PAS domain)"/>
    <property type="match status" value="1"/>
</dbReference>
<comment type="caution">
    <text evidence="2">The sequence shown here is derived from an EMBL/GenBank/DDBJ whole genome shotgun (WGS) entry which is preliminary data.</text>
</comment>
<dbReference type="EMBL" id="BJCD01000002">
    <property type="protein sequence ID" value="GCL34187.1"/>
    <property type="molecule type" value="Genomic_DNA"/>
</dbReference>
<feature type="domain" description="PAS" evidence="1">
    <location>
        <begin position="8"/>
        <end position="74"/>
    </location>
</feature>
<dbReference type="InterPro" id="IPR000014">
    <property type="entry name" value="PAS"/>
</dbReference>
<dbReference type="AlphaFoldDB" id="A0A479ZNZ5"/>
<proteinExistence type="predicted"/>
<gene>
    <name evidence="2" type="ORF">PA905_30440</name>
</gene>
<dbReference type="SMART" id="SM00091">
    <property type="entry name" value="PAS"/>
    <property type="match status" value="1"/>
</dbReference>
<evidence type="ECO:0000259" key="1">
    <source>
        <dbReference type="SMART" id="SM00091"/>
    </source>
</evidence>
<dbReference type="Proteomes" id="UP000299794">
    <property type="component" value="Unassembled WGS sequence"/>
</dbReference>
<dbReference type="Gene3D" id="3.30.450.20">
    <property type="entry name" value="PAS domain"/>
    <property type="match status" value="1"/>
</dbReference>
<evidence type="ECO:0000313" key="3">
    <source>
        <dbReference type="Proteomes" id="UP000299794"/>
    </source>
</evidence>
<dbReference type="Pfam" id="PF13426">
    <property type="entry name" value="PAS_9"/>
    <property type="match status" value="1"/>
</dbReference>
<protein>
    <recommendedName>
        <fullName evidence="1">PAS domain-containing protein</fullName>
    </recommendedName>
</protein>
<reference evidence="3" key="1">
    <citation type="submission" date="2019-02" db="EMBL/GenBank/DDBJ databases">
        <title>Draft genome sequence of Planktothrix agardhii NIES-905.</title>
        <authorList>
            <person name="Yamaguchi H."/>
            <person name="Suzuki S."/>
            <person name="Kawachi M."/>
        </authorList>
    </citation>
    <scope>NUCLEOTIDE SEQUENCE [LARGE SCALE GENOMIC DNA]</scope>
    <source>
        <strain evidence="3">CCAP 1459/11A</strain>
    </source>
</reference>
<dbReference type="InterPro" id="IPR035965">
    <property type="entry name" value="PAS-like_dom_sf"/>
</dbReference>
<evidence type="ECO:0000313" key="2">
    <source>
        <dbReference type="EMBL" id="GCL34187.1"/>
    </source>
</evidence>
<name>A0A479ZNZ5_PLAAG</name>
<sequence>MLETTQNHLWQLLWEYDPNGLIAIDSDLMIKVVNPAFCKLFNVEASEIIGKPVTEILGNVDHFKTVWETNQVIRGRETEYPEYHLYIREFIFPIKEENIIGCIMSDITAEMERKKETDIIKAETVKKVNEVVDNQMKVAQEIAGLLGETTAETKISLLKIIELVNQ</sequence>
<dbReference type="CDD" id="cd00130">
    <property type="entry name" value="PAS"/>
    <property type="match status" value="1"/>
</dbReference>
<dbReference type="NCBIfam" id="TIGR00229">
    <property type="entry name" value="sensory_box"/>
    <property type="match status" value="1"/>
</dbReference>
<dbReference type="RefSeq" id="WP_141292561.1">
    <property type="nucleotide sequence ID" value="NZ_BJCD01000002.1"/>
</dbReference>
<organism evidence="2 3">
    <name type="scientific">Planktothrix agardhii CCAP 1459/11A</name>
    <dbReference type="NCBI Taxonomy" id="282420"/>
    <lineage>
        <taxon>Bacteria</taxon>
        <taxon>Bacillati</taxon>
        <taxon>Cyanobacteriota</taxon>
        <taxon>Cyanophyceae</taxon>
        <taxon>Oscillatoriophycideae</taxon>
        <taxon>Oscillatoriales</taxon>
        <taxon>Microcoleaceae</taxon>
        <taxon>Planktothrix</taxon>
    </lineage>
</organism>